<accession>Q2GSK5</accession>
<dbReference type="PANTHER" id="PTHR37490:SF3">
    <property type="entry name" value="DUF3431 DOMAIN CONTAINING PROTEIN"/>
    <property type="match status" value="1"/>
</dbReference>
<dbReference type="InterPro" id="IPR021838">
    <property type="entry name" value="DUF3431"/>
</dbReference>
<evidence type="ECO:0000313" key="2">
    <source>
        <dbReference type="EMBL" id="EAQ85035.1"/>
    </source>
</evidence>
<dbReference type="RefSeq" id="XP_001226976.1">
    <property type="nucleotide sequence ID" value="XM_001226975.1"/>
</dbReference>
<dbReference type="HOGENOM" id="CLU_031559_3_0_1"/>
<dbReference type="AlphaFoldDB" id="Q2GSK5"/>
<organism evidence="2 3">
    <name type="scientific">Chaetomium globosum (strain ATCC 6205 / CBS 148.51 / DSM 1962 / NBRC 6347 / NRRL 1970)</name>
    <name type="common">Soil fungus</name>
    <dbReference type="NCBI Taxonomy" id="306901"/>
    <lineage>
        <taxon>Eukaryota</taxon>
        <taxon>Fungi</taxon>
        <taxon>Dikarya</taxon>
        <taxon>Ascomycota</taxon>
        <taxon>Pezizomycotina</taxon>
        <taxon>Sordariomycetes</taxon>
        <taxon>Sordariomycetidae</taxon>
        <taxon>Sordariales</taxon>
        <taxon>Chaetomiaceae</taxon>
        <taxon>Chaetomium</taxon>
    </lineage>
</organism>
<proteinExistence type="predicted"/>
<feature type="transmembrane region" description="Helical" evidence="1">
    <location>
        <begin position="12"/>
        <end position="29"/>
    </location>
</feature>
<keyword evidence="1" id="KW-1133">Transmembrane helix</keyword>
<gene>
    <name evidence="2" type="ORF">CHGG_09049</name>
</gene>
<dbReference type="Pfam" id="PF11913">
    <property type="entry name" value="DUF3431"/>
    <property type="match status" value="1"/>
</dbReference>
<dbReference type="OMA" id="CEADKCE"/>
<evidence type="ECO:0000313" key="3">
    <source>
        <dbReference type="Proteomes" id="UP000001056"/>
    </source>
</evidence>
<dbReference type="eggNOG" id="ENOG502QRU5">
    <property type="taxonomic scope" value="Eukaryota"/>
</dbReference>
<sequence>MGTCSGKRVSPLLILPAILLTVLGLHFHLQLDWSFSSLTQSIKRPPVAGIVVASLRREDTSWVHQHLPGWSRSVYVADDPSAEFTVPKNKGREAMVYLTHIINHYNTLAPTTIFIHAARFAWHNDDPDYDALATLHHLQLDHVQSSGYVNLRCAWVLGCPVEIRPHQDAATDLDSIGTTAADGRKITTKEVFKRAFEELMPGVEVPREVGVGCCSQFAVSREAVHRRPREDYVRWREWLLRTPLGDDLSGRVLEYMWHIIFGKGAVFCPSAAECYCNLYGLCALECKEDKCNGRYVLPKYAALPKGWPRVGWSGEERNYTGPD</sequence>
<evidence type="ECO:0000256" key="1">
    <source>
        <dbReference type="SAM" id="Phobius"/>
    </source>
</evidence>
<dbReference type="PANTHER" id="PTHR37490">
    <property type="entry name" value="EXPRESSED PROTEIN"/>
    <property type="match status" value="1"/>
</dbReference>
<dbReference type="InParanoid" id="Q2GSK5"/>
<dbReference type="Proteomes" id="UP000001056">
    <property type="component" value="Unassembled WGS sequence"/>
</dbReference>
<keyword evidence="3" id="KW-1185">Reference proteome</keyword>
<keyword evidence="1" id="KW-0472">Membrane</keyword>
<dbReference type="VEuPathDB" id="FungiDB:CHGG_09049"/>
<name>Q2GSK5_CHAGB</name>
<protein>
    <submittedName>
        <fullName evidence="2">Uncharacterized protein</fullName>
    </submittedName>
</protein>
<dbReference type="GeneID" id="4394726"/>
<dbReference type="OrthoDB" id="426718at2759"/>
<reference evidence="3" key="1">
    <citation type="journal article" date="2015" name="Genome Announc.">
        <title>Draft genome sequence of the cellulolytic fungus Chaetomium globosum.</title>
        <authorList>
            <person name="Cuomo C.A."/>
            <person name="Untereiner W.A."/>
            <person name="Ma L.-J."/>
            <person name="Grabherr M."/>
            <person name="Birren B.W."/>
        </authorList>
    </citation>
    <scope>NUCLEOTIDE SEQUENCE [LARGE SCALE GENOMIC DNA]</scope>
    <source>
        <strain evidence="3">ATCC 6205 / CBS 148.51 / DSM 1962 / NBRC 6347 / NRRL 1970</strain>
    </source>
</reference>
<dbReference type="EMBL" id="CH408034">
    <property type="protein sequence ID" value="EAQ85035.1"/>
    <property type="molecule type" value="Genomic_DNA"/>
</dbReference>
<keyword evidence="1" id="KW-0812">Transmembrane</keyword>